<dbReference type="Proteomes" id="UP000052052">
    <property type="component" value="Unassembled WGS sequence"/>
</dbReference>
<keyword evidence="2" id="KW-1185">Reference proteome</keyword>
<evidence type="ECO:0000313" key="2">
    <source>
        <dbReference type="Proteomes" id="UP000052052"/>
    </source>
</evidence>
<dbReference type="EMBL" id="LDJL01000002">
    <property type="protein sequence ID" value="KRG71697.1"/>
    <property type="molecule type" value="Genomic_DNA"/>
</dbReference>
<comment type="caution">
    <text evidence="1">The sequence shown here is derived from an EMBL/GenBank/DDBJ whole genome shotgun (WGS) entry which is preliminary data.</text>
</comment>
<name>A0A0R0D0Q6_9GAMM</name>
<dbReference type="AlphaFoldDB" id="A0A0R0D0Q6"/>
<dbReference type="PATRIC" id="fig|344882.3.peg.1786"/>
<accession>A0A0R0D0Q6</accession>
<protein>
    <submittedName>
        <fullName evidence="1">Uncharacterized protein</fullName>
    </submittedName>
</protein>
<gene>
    <name evidence="1" type="ORF">ABB29_02880</name>
</gene>
<reference evidence="1 2" key="1">
    <citation type="submission" date="2015-05" db="EMBL/GenBank/DDBJ databases">
        <title>Genome sequencing and analysis of members of genus Stenotrophomonas.</title>
        <authorList>
            <person name="Patil P.P."/>
            <person name="Midha S."/>
            <person name="Patil P.B."/>
        </authorList>
    </citation>
    <scope>NUCLEOTIDE SEQUENCE [LARGE SCALE GENOMIC DNA]</scope>
    <source>
        <strain evidence="1 2">DSM 21858</strain>
    </source>
</reference>
<proteinExistence type="predicted"/>
<evidence type="ECO:0000313" key="1">
    <source>
        <dbReference type="EMBL" id="KRG71697.1"/>
    </source>
</evidence>
<organism evidence="1 2">
    <name type="scientific">Pseudoxanthomonas dokdonensis</name>
    <dbReference type="NCBI Taxonomy" id="344882"/>
    <lineage>
        <taxon>Bacteria</taxon>
        <taxon>Pseudomonadati</taxon>
        <taxon>Pseudomonadota</taxon>
        <taxon>Gammaproteobacteria</taxon>
        <taxon>Lysobacterales</taxon>
        <taxon>Lysobacteraceae</taxon>
        <taxon>Pseudoxanthomonas</taxon>
    </lineage>
</organism>
<sequence length="114" mass="12380">MVAVLQRQLVQFGGDWFRVISRFDHIRIAVRTMTKGQALSDVAVPKSKAPVRLRTADICAHVEDAGHALQVARIPVSCSPGKASGRTRGASFITQRAPGALRLPGLRWLLSLPV</sequence>